<comment type="caution">
    <text evidence="11">The sequence shown here is derived from an EMBL/GenBank/DDBJ whole genome shotgun (WGS) entry which is preliminary data.</text>
</comment>
<evidence type="ECO:0000256" key="5">
    <source>
        <dbReference type="ARBA" id="ARBA00022490"/>
    </source>
</evidence>
<evidence type="ECO:0000256" key="9">
    <source>
        <dbReference type="HAMAP-Rule" id="MF_00417"/>
    </source>
</evidence>
<comment type="catalytic activity">
    <reaction evidence="1 9 10">
        <text>Release of an N-terminal pyroglutamyl group from a polypeptide, the second amino acid generally not being Pro.</text>
        <dbReference type="EC" id="3.4.19.3"/>
    </reaction>
</comment>
<evidence type="ECO:0000256" key="8">
    <source>
        <dbReference type="ARBA" id="ARBA00022807"/>
    </source>
</evidence>
<dbReference type="NCBIfam" id="NF009676">
    <property type="entry name" value="PRK13197.1"/>
    <property type="match status" value="1"/>
</dbReference>
<dbReference type="GO" id="GO:0016920">
    <property type="term" value="F:pyroglutamyl-peptidase activity"/>
    <property type="evidence" value="ECO:0007669"/>
    <property type="project" value="UniProtKB-UniRule"/>
</dbReference>
<dbReference type="RefSeq" id="WP_189221222.1">
    <property type="nucleotide sequence ID" value="NZ_BMRG01000001.1"/>
</dbReference>
<dbReference type="AlphaFoldDB" id="A0A918AGT3"/>
<feature type="active site" evidence="9">
    <location>
        <position position="142"/>
    </location>
</feature>
<dbReference type="PANTHER" id="PTHR23402:SF1">
    <property type="entry name" value="PYROGLUTAMYL-PEPTIDASE I"/>
    <property type="match status" value="1"/>
</dbReference>
<reference evidence="11" key="1">
    <citation type="journal article" date="2014" name="Int. J. Syst. Evol. Microbiol.">
        <title>Complete genome sequence of Corynebacterium casei LMG S-19264T (=DSM 44701T), isolated from a smear-ripened cheese.</title>
        <authorList>
            <consortium name="US DOE Joint Genome Institute (JGI-PGF)"/>
            <person name="Walter F."/>
            <person name="Albersmeier A."/>
            <person name="Kalinowski J."/>
            <person name="Ruckert C."/>
        </authorList>
    </citation>
    <scope>NUCLEOTIDE SEQUENCE</scope>
    <source>
        <strain evidence="11">JCM 3313</strain>
    </source>
</reference>
<keyword evidence="12" id="KW-1185">Reference proteome</keyword>
<accession>A0A918AGT3</accession>
<evidence type="ECO:0000256" key="2">
    <source>
        <dbReference type="ARBA" id="ARBA00002280"/>
    </source>
</evidence>
<feature type="active site" evidence="9 10">
    <location>
        <position position="79"/>
    </location>
</feature>
<evidence type="ECO:0000256" key="4">
    <source>
        <dbReference type="ARBA" id="ARBA00006641"/>
    </source>
</evidence>
<comment type="subunit">
    <text evidence="9">Homotetramer.</text>
</comment>
<dbReference type="GO" id="GO:0006508">
    <property type="term" value="P:proteolysis"/>
    <property type="evidence" value="ECO:0007669"/>
    <property type="project" value="UniProtKB-KW"/>
</dbReference>
<dbReference type="EC" id="3.4.19.3" evidence="9"/>
<dbReference type="SUPFAM" id="SSF53182">
    <property type="entry name" value="Pyrrolidone carboxyl peptidase (pyroglutamate aminopeptidase)"/>
    <property type="match status" value="1"/>
</dbReference>
<dbReference type="GO" id="GO:0005829">
    <property type="term" value="C:cytosol"/>
    <property type="evidence" value="ECO:0007669"/>
    <property type="project" value="InterPro"/>
</dbReference>
<comment type="function">
    <text evidence="2 9">Removes 5-oxoproline from various penultimate amino acid residues except L-proline.</text>
</comment>
<dbReference type="PROSITE" id="PS01333">
    <property type="entry name" value="PYRASE_GLU"/>
    <property type="match status" value="1"/>
</dbReference>
<evidence type="ECO:0000313" key="11">
    <source>
        <dbReference type="EMBL" id="GGP35719.1"/>
    </source>
</evidence>
<comment type="subcellular location">
    <subcellularLocation>
        <location evidence="3 9">Cytoplasm</location>
    </subcellularLocation>
</comment>
<dbReference type="Gene3D" id="3.40.630.20">
    <property type="entry name" value="Peptidase C15, pyroglutamyl peptidase I-like"/>
    <property type="match status" value="1"/>
</dbReference>
<proteinExistence type="inferred from homology"/>
<organism evidence="11 12">
    <name type="scientific">Saccharothrix coeruleofusca</name>
    <dbReference type="NCBI Taxonomy" id="33919"/>
    <lineage>
        <taxon>Bacteria</taxon>
        <taxon>Bacillati</taxon>
        <taxon>Actinomycetota</taxon>
        <taxon>Actinomycetes</taxon>
        <taxon>Pseudonocardiales</taxon>
        <taxon>Pseudonocardiaceae</taxon>
        <taxon>Saccharothrix</taxon>
    </lineage>
</organism>
<dbReference type="InterPro" id="IPR033693">
    <property type="entry name" value="PGPEP1_Glu_AS"/>
</dbReference>
<dbReference type="Proteomes" id="UP000639606">
    <property type="component" value="Unassembled WGS sequence"/>
</dbReference>
<keyword evidence="7 9" id="KW-0378">Hydrolase</keyword>
<keyword evidence="6 9" id="KW-0645">Protease</keyword>
<dbReference type="InterPro" id="IPR000816">
    <property type="entry name" value="Peptidase_C15"/>
</dbReference>
<sequence length="214" mass="22070">MNNSVVLLTGFEPFGGETTNPSWDAVRALADRDDGLRAVLLPCEFGSSLEVLRAAVAEHRPALVVATGLAGGRAGVTPERVAVNLDDARIPDNAGAQPIDVPVVPDGPAAYFTGLPVKACVAAVAAAGIPTSVSYTAGTFVCNHVFYGLMHLLATEHPGVRGGFVHVPYAPEQVADRPDVPGLPLATTVDALEIIVRTSLATTADLPVTAGHLH</sequence>
<dbReference type="NCBIfam" id="TIGR00504">
    <property type="entry name" value="pyro_pdase"/>
    <property type="match status" value="1"/>
</dbReference>
<dbReference type="FunFam" id="3.40.630.20:FF:000001">
    <property type="entry name" value="Pyrrolidone-carboxylate peptidase"/>
    <property type="match status" value="1"/>
</dbReference>
<dbReference type="PIRSF" id="PIRSF015592">
    <property type="entry name" value="Prld-crbxl_pptds"/>
    <property type="match status" value="1"/>
</dbReference>
<dbReference type="InterPro" id="IPR036440">
    <property type="entry name" value="Peptidase_C15-like_sf"/>
</dbReference>
<reference evidence="11" key="2">
    <citation type="submission" date="2020-09" db="EMBL/GenBank/DDBJ databases">
        <authorList>
            <person name="Sun Q."/>
            <person name="Ohkuma M."/>
        </authorList>
    </citation>
    <scope>NUCLEOTIDE SEQUENCE</scope>
    <source>
        <strain evidence="11">JCM 3313</strain>
    </source>
</reference>
<dbReference type="InterPro" id="IPR029762">
    <property type="entry name" value="PGP-I_bact-type"/>
</dbReference>
<dbReference type="InterPro" id="IPR016125">
    <property type="entry name" value="Peptidase_C15-like"/>
</dbReference>
<comment type="similarity">
    <text evidence="4 9">Belongs to the peptidase C15 family.</text>
</comment>
<evidence type="ECO:0000313" key="12">
    <source>
        <dbReference type="Proteomes" id="UP000639606"/>
    </source>
</evidence>
<dbReference type="PRINTS" id="PR00706">
    <property type="entry name" value="PYROGLUPTASE"/>
</dbReference>
<name>A0A918AGT3_9PSEU</name>
<dbReference type="PANTHER" id="PTHR23402">
    <property type="entry name" value="PROTEASE FAMILY C15 PYROGLUTAMYL-PEPTIDASE I-RELATED"/>
    <property type="match status" value="1"/>
</dbReference>
<dbReference type="Pfam" id="PF01470">
    <property type="entry name" value="Peptidase_C15"/>
    <property type="match status" value="1"/>
</dbReference>
<keyword evidence="5 9" id="KW-0963">Cytoplasm</keyword>
<dbReference type="CDD" id="cd00501">
    <property type="entry name" value="Peptidase_C15"/>
    <property type="match status" value="1"/>
</dbReference>
<evidence type="ECO:0000256" key="3">
    <source>
        <dbReference type="ARBA" id="ARBA00004496"/>
    </source>
</evidence>
<dbReference type="HAMAP" id="MF_00417">
    <property type="entry name" value="Pyrrolid_peptidase"/>
    <property type="match status" value="1"/>
</dbReference>
<evidence type="ECO:0000256" key="1">
    <source>
        <dbReference type="ARBA" id="ARBA00001770"/>
    </source>
</evidence>
<feature type="active site" evidence="9">
    <location>
        <position position="166"/>
    </location>
</feature>
<evidence type="ECO:0000256" key="6">
    <source>
        <dbReference type="ARBA" id="ARBA00022670"/>
    </source>
</evidence>
<evidence type="ECO:0000256" key="10">
    <source>
        <dbReference type="PROSITE-ProRule" id="PRU10076"/>
    </source>
</evidence>
<protein>
    <recommendedName>
        <fullName evidence="9">Pyrrolidone-carboxylate peptidase</fullName>
        <ecNumber evidence="9">3.4.19.3</ecNumber>
    </recommendedName>
    <alternativeName>
        <fullName evidence="9">5-oxoprolyl-peptidase</fullName>
    </alternativeName>
    <alternativeName>
        <fullName evidence="9">Pyroglutamyl-peptidase I</fullName>
        <shortName evidence="9">PGP-I</shortName>
        <shortName evidence="9">Pyrase</shortName>
    </alternativeName>
</protein>
<keyword evidence="8 9" id="KW-0788">Thiol protease</keyword>
<gene>
    <name evidence="9 11" type="primary">pcp</name>
    <name evidence="11" type="ORF">GCM10010185_03310</name>
</gene>
<dbReference type="EMBL" id="BMRG01000001">
    <property type="protein sequence ID" value="GGP35719.1"/>
    <property type="molecule type" value="Genomic_DNA"/>
</dbReference>
<evidence type="ECO:0000256" key="7">
    <source>
        <dbReference type="ARBA" id="ARBA00022801"/>
    </source>
</evidence>